<evidence type="ECO:0000256" key="6">
    <source>
        <dbReference type="ARBA" id="ARBA00022556"/>
    </source>
</evidence>
<name>A0A0W1AIY1_9GAMM</name>
<dbReference type="GO" id="GO:0009244">
    <property type="term" value="P:lipopolysaccharide core region biosynthetic process"/>
    <property type="evidence" value="ECO:0007669"/>
    <property type="project" value="TreeGrafter"/>
</dbReference>
<dbReference type="STRING" id="45076.Lwor_0892"/>
<evidence type="ECO:0000256" key="11">
    <source>
        <dbReference type="ARBA" id="ARBA00023098"/>
    </source>
</evidence>
<protein>
    <recommendedName>
        <fullName evidence="4 13">Tetraacyldisaccharide 4'-kinase</fullName>
        <ecNumber evidence="3 13">2.7.1.130</ecNumber>
    </recommendedName>
    <alternativeName>
        <fullName evidence="12 13">Lipid A 4'-kinase</fullName>
    </alternativeName>
</protein>
<evidence type="ECO:0000256" key="4">
    <source>
        <dbReference type="ARBA" id="ARBA00016436"/>
    </source>
</evidence>
<evidence type="ECO:0000256" key="5">
    <source>
        <dbReference type="ARBA" id="ARBA00022516"/>
    </source>
</evidence>
<dbReference type="AlphaFoldDB" id="A0A0W1AIY1"/>
<evidence type="ECO:0000313" key="15">
    <source>
        <dbReference type="EMBL" id="KTD81214.1"/>
    </source>
</evidence>
<proteinExistence type="inferred from homology"/>
<evidence type="ECO:0000256" key="7">
    <source>
        <dbReference type="ARBA" id="ARBA00022679"/>
    </source>
</evidence>
<comment type="function">
    <text evidence="1 13">Transfers the gamma-phosphate of ATP to the 4'-position of a tetraacyldisaccharide 1-phosphate intermediate (termed DS-1-P) to form tetraacyldisaccharide 1,4'-bis-phosphate (lipid IVA).</text>
</comment>
<keyword evidence="11 13" id="KW-0443">Lipid metabolism</keyword>
<feature type="binding site" evidence="13">
    <location>
        <begin position="56"/>
        <end position="63"/>
    </location>
    <ligand>
        <name>ATP</name>
        <dbReference type="ChEBI" id="CHEBI:30616"/>
    </ligand>
</feature>
<dbReference type="HAMAP" id="MF_00409">
    <property type="entry name" value="LpxK"/>
    <property type="match status" value="1"/>
</dbReference>
<accession>A0A0W1AIY1</accession>
<evidence type="ECO:0000256" key="14">
    <source>
        <dbReference type="SAM" id="Phobius"/>
    </source>
</evidence>
<feature type="transmembrane region" description="Helical" evidence="14">
    <location>
        <begin position="15"/>
        <end position="32"/>
    </location>
</feature>
<dbReference type="EC" id="2.7.1.130" evidence="3 13"/>
<evidence type="ECO:0000256" key="8">
    <source>
        <dbReference type="ARBA" id="ARBA00022741"/>
    </source>
</evidence>
<gene>
    <name evidence="15" type="primary">lpxK_1</name>
    <name evidence="13" type="synonym">lpxK</name>
    <name evidence="15" type="ORF">Lwor_0892</name>
</gene>
<evidence type="ECO:0000256" key="3">
    <source>
        <dbReference type="ARBA" id="ARBA00012071"/>
    </source>
</evidence>
<keyword evidence="9 13" id="KW-0418">Kinase</keyword>
<keyword evidence="14" id="KW-0812">Transmembrane</keyword>
<dbReference type="PATRIC" id="fig|45076.6.peg.970"/>
<keyword evidence="16" id="KW-1185">Reference proteome</keyword>
<keyword evidence="6 13" id="KW-0441">Lipid A biosynthesis</keyword>
<keyword evidence="14" id="KW-0472">Membrane</keyword>
<dbReference type="PANTHER" id="PTHR42724">
    <property type="entry name" value="TETRAACYLDISACCHARIDE 4'-KINASE"/>
    <property type="match status" value="1"/>
</dbReference>
<keyword evidence="10 13" id="KW-0067">ATP-binding</keyword>
<dbReference type="UniPathway" id="UPA00359">
    <property type="reaction ID" value="UER00482"/>
</dbReference>
<keyword evidence="5 13" id="KW-0444">Lipid biosynthesis</keyword>
<comment type="similarity">
    <text evidence="13">Belongs to the LpxK family.</text>
</comment>
<organism evidence="15 16">
    <name type="scientific">Legionella worsleiensis</name>
    <dbReference type="NCBI Taxonomy" id="45076"/>
    <lineage>
        <taxon>Bacteria</taxon>
        <taxon>Pseudomonadati</taxon>
        <taxon>Pseudomonadota</taxon>
        <taxon>Gammaproteobacteria</taxon>
        <taxon>Legionellales</taxon>
        <taxon>Legionellaceae</taxon>
        <taxon>Legionella</taxon>
    </lineage>
</organism>
<evidence type="ECO:0000256" key="2">
    <source>
        <dbReference type="ARBA" id="ARBA00004870"/>
    </source>
</evidence>
<dbReference type="OrthoDB" id="9766423at2"/>
<evidence type="ECO:0000256" key="9">
    <source>
        <dbReference type="ARBA" id="ARBA00022777"/>
    </source>
</evidence>
<reference evidence="15 16" key="1">
    <citation type="submission" date="2015-11" db="EMBL/GenBank/DDBJ databases">
        <title>Genomic analysis of 38 Legionella species identifies large and diverse effector repertoires.</title>
        <authorList>
            <person name="Burstein D."/>
            <person name="Amaro F."/>
            <person name="Zusman T."/>
            <person name="Lifshitz Z."/>
            <person name="Cohen O."/>
            <person name="Gilbert J.A."/>
            <person name="Pupko T."/>
            <person name="Shuman H.A."/>
            <person name="Segal G."/>
        </authorList>
    </citation>
    <scope>NUCLEOTIDE SEQUENCE [LARGE SCALE GENOMIC DNA]</scope>
    <source>
        <strain evidence="15 16">ATCC 49508</strain>
    </source>
</reference>
<evidence type="ECO:0000256" key="12">
    <source>
        <dbReference type="ARBA" id="ARBA00029757"/>
    </source>
</evidence>
<keyword evidence="8 13" id="KW-0547">Nucleotide-binding</keyword>
<keyword evidence="14" id="KW-1133">Transmembrane helix</keyword>
<dbReference type="Proteomes" id="UP000054662">
    <property type="component" value="Unassembled WGS sequence"/>
</dbReference>
<dbReference type="PANTHER" id="PTHR42724:SF1">
    <property type="entry name" value="TETRAACYLDISACCHARIDE 4'-KINASE, MITOCHONDRIAL-RELATED"/>
    <property type="match status" value="1"/>
</dbReference>
<evidence type="ECO:0000256" key="1">
    <source>
        <dbReference type="ARBA" id="ARBA00002274"/>
    </source>
</evidence>
<dbReference type="EMBL" id="LNZC01000007">
    <property type="protein sequence ID" value="KTD81214.1"/>
    <property type="molecule type" value="Genomic_DNA"/>
</dbReference>
<dbReference type="GO" id="GO:0009029">
    <property type="term" value="F:lipid-A 4'-kinase activity"/>
    <property type="evidence" value="ECO:0007669"/>
    <property type="project" value="UniProtKB-UniRule"/>
</dbReference>
<sequence length="324" mass="36753">MTAFFEQLWYKNHPLRWFLLPFSWCYGFITLIRRRYLELFCQHNPSVPVIVVGNVSVGGVGKTPLVIALAKNIRQKGIKVGVVSRGYGAKIKTFPYEIQCTDTALDVGDEPLMIAQKTDCPVVIAPNRMDAVHHLVNKHQVELIISDDGLQHYRMGRSIEIAVIDGLRGLGNRLLLPAGPLRESPARLNEVDFIIVNEGTWDKAYPMCLTPGKIIKLSTGEEVEPDELKKRDVAAIAGIGNPQRFYSTLTRLGIEFKTYSYPDHYQFEPIDFNQPESLIIMTEKDAVKCRSFSSDKMYYLPVDATLNKAFWDALWTHKLLKGYC</sequence>
<dbReference type="GO" id="GO:0009245">
    <property type="term" value="P:lipid A biosynthetic process"/>
    <property type="evidence" value="ECO:0007669"/>
    <property type="project" value="UniProtKB-UniRule"/>
</dbReference>
<evidence type="ECO:0000256" key="13">
    <source>
        <dbReference type="HAMAP-Rule" id="MF_00409"/>
    </source>
</evidence>
<dbReference type="NCBIfam" id="TIGR00682">
    <property type="entry name" value="lpxK"/>
    <property type="match status" value="1"/>
</dbReference>
<dbReference type="Pfam" id="PF02606">
    <property type="entry name" value="LpxK"/>
    <property type="match status" value="1"/>
</dbReference>
<comment type="pathway">
    <text evidence="2 13">Glycolipid biosynthesis; lipid IV(A) biosynthesis; lipid IV(A) from (3R)-3-hydroxytetradecanoyl-[acyl-carrier-protein] and UDP-N-acetyl-alpha-D-glucosamine: step 6/6.</text>
</comment>
<dbReference type="InterPro" id="IPR003758">
    <property type="entry name" value="LpxK"/>
</dbReference>
<dbReference type="SUPFAM" id="SSF52540">
    <property type="entry name" value="P-loop containing nucleoside triphosphate hydrolases"/>
    <property type="match status" value="1"/>
</dbReference>
<comment type="caution">
    <text evidence="15">The sequence shown here is derived from an EMBL/GenBank/DDBJ whole genome shotgun (WGS) entry which is preliminary data.</text>
</comment>
<dbReference type="GO" id="GO:0005886">
    <property type="term" value="C:plasma membrane"/>
    <property type="evidence" value="ECO:0007669"/>
    <property type="project" value="TreeGrafter"/>
</dbReference>
<comment type="catalytic activity">
    <reaction evidence="13">
        <text>a lipid A disaccharide + ATP = a lipid IVA + ADP + H(+)</text>
        <dbReference type="Rhea" id="RHEA:67840"/>
        <dbReference type="ChEBI" id="CHEBI:15378"/>
        <dbReference type="ChEBI" id="CHEBI:30616"/>
        <dbReference type="ChEBI" id="CHEBI:176343"/>
        <dbReference type="ChEBI" id="CHEBI:176425"/>
        <dbReference type="ChEBI" id="CHEBI:456216"/>
        <dbReference type="EC" id="2.7.1.130"/>
    </reaction>
</comment>
<dbReference type="GO" id="GO:0005524">
    <property type="term" value="F:ATP binding"/>
    <property type="evidence" value="ECO:0007669"/>
    <property type="project" value="UniProtKB-UniRule"/>
</dbReference>
<dbReference type="InterPro" id="IPR027417">
    <property type="entry name" value="P-loop_NTPase"/>
</dbReference>
<keyword evidence="7 13" id="KW-0808">Transferase</keyword>
<evidence type="ECO:0000313" key="16">
    <source>
        <dbReference type="Proteomes" id="UP000054662"/>
    </source>
</evidence>
<evidence type="ECO:0000256" key="10">
    <source>
        <dbReference type="ARBA" id="ARBA00022840"/>
    </source>
</evidence>
<dbReference type="RefSeq" id="WP_058492717.1">
    <property type="nucleotide sequence ID" value="NZ_CBCRUR010000014.1"/>
</dbReference>